<evidence type="ECO:0000313" key="2">
    <source>
        <dbReference type="Proteomes" id="UP000002146"/>
    </source>
</evidence>
<keyword evidence="2" id="KW-1185">Reference proteome</keyword>
<dbReference type="HOGENOM" id="CLU_2875098_0_0_2"/>
<protein>
    <submittedName>
        <fullName evidence="1">Uncharacterized protein</fullName>
    </submittedName>
</protein>
<organism evidence="1 2">
    <name type="scientific">Methanoculleus marisnigri (strain ATCC 35101 / DSM 1498 / JR1)</name>
    <dbReference type="NCBI Taxonomy" id="368407"/>
    <lineage>
        <taxon>Archaea</taxon>
        <taxon>Methanobacteriati</taxon>
        <taxon>Methanobacteriota</taxon>
        <taxon>Stenosarchaea group</taxon>
        <taxon>Methanomicrobia</taxon>
        <taxon>Methanomicrobiales</taxon>
        <taxon>Methanomicrobiaceae</taxon>
        <taxon>Methanoculleus</taxon>
    </lineage>
</organism>
<gene>
    <name evidence="1" type="ordered locus">Memar_1452</name>
</gene>
<dbReference type="EMBL" id="CP000562">
    <property type="protein sequence ID" value="ABN57381.1"/>
    <property type="molecule type" value="Genomic_DNA"/>
</dbReference>
<sequence>MPATPAVPWGAGAAVTYRRRTRARADPEIQAIVLNNSPYPFPGRYFGEAFPRLDETDIIEKWG</sequence>
<dbReference type="Proteomes" id="UP000002146">
    <property type="component" value="Chromosome"/>
</dbReference>
<reference evidence="1 2" key="1">
    <citation type="journal article" date="2009" name="Stand. Genomic Sci.">
        <title>Complete genome sequence of Methanoculleus marisnigri Romesser et al. 1981 type strain JR1.</title>
        <authorList>
            <person name="Anderson I.J."/>
            <person name="Sieprawska-Lupa M."/>
            <person name="Lapidus A."/>
            <person name="Nolan M."/>
            <person name="Copeland A."/>
            <person name="Glavina Del Rio T."/>
            <person name="Tice H."/>
            <person name="Dalin E."/>
            <person name="Barry K."/>
            <person name="Saunders E."/>
            <person name="Han C."/>
            <person name="Brettin T."/>
            <person name="Detter J.C."/>
            <person name="Bruce D."/>
            <person name="Mikhailova N."/>
            <person name="Pitluck S."/>
            <person name="Hauser L."/>
            <person name="Land M."/>
            <person name="Lucas S."/>
            <person name="Richardson P."/>
            <person name="Whitman W.B."/>
            <person name="Kyrpides N.C."/>
        </authorList>
    </citation>
    <scope>NUCLEOTIDE SEQUENCE [LARGE SCALE GENOMIC DNA]</scope>
    <source>
        <strain evidence="2">ATCC 35101 / DSM 1498 / JR1</strain>
    </source>
</reference>
<dbReference type="KEGG" id="mem:Memar_1452"/>
<dbReference type="AlphaFoldDB" id="A3CVI1"/>
<accession>A3CVI1</accession>
<evidence type="ECO:0000313" key="1">
    <source>
        <dbReference type="EMBL" id="ABN57381.1"/>
    </source>
</evidence>
<proteinExistence type="predicted"/>
<name>A3CVI1_METMJ</name>